<feature type="domain" description="N-acetyltransferase" evidence="1">
    <location>
        <begin position="21"/>
        <end position="173"/>
    </location>
</feature>
<dbReference type="GO" id="GO:0016747">
    <property type="term" value="F:acyltransferase activity, transferring groups other than amino-acyl groups"/>
    <property type="evidence" value="ECO:0007669"/>
    <property type="project" value="InterPro"/>
</dbReference>
<dbReference type="PROSITE" id="PS51186">
    <property type="entry name" value="GNAT"/>
    <property type="match status" value="1"/>
</dbReference>
<sequence length="175" mass="19783">MIEPEFIAASVQTHREALIAINVEYVDWVFGQVEALFDLPRNQLVGMSASHYVPTVIDKVCGDAPPSGVFYLVMLGPQLAGMGGLRRLRPGVAEVKRLYIRPQFRGHKLGELLLRRVLSDARAFGYERACLDTALFMRSAHRLYENHGFVDCPAYEGTEVPPAFQTRWRFMTRAL</sequence>
<dbReference type="SUPFAM" id="SSF55729">
    <property type="entry name" value="Acyl-CoA N-acyltransferases (Nat)"/>
    <property type="match status" value="1"/>
</dbReference>
<keyword evidence="3" id="KW-1185">Reference proteome</keyword>
<dbReference type="Pfam" id="PF00583">
    <property type="entry name" value="Acetyltransf_1"/>
    <property type="match status" value="1"/>
</dbReference>
<proteinExistence type="predicted"/>
<dbReference type="OrthoDB" id="9803233at2"/>
<dbReference type="Gene3D" id="3.40.630.30">
    <property type="match status" value="1"/>
</dbReference>
<comment type="caution">
    <text evidence="2">The sequence shown here is derived from an EMBL/GenBank/DDBJ whole genome shotgun (WGS) entry which is preliminary data.</text>
</comment>
<dbReference type="InterPro" id="IPR000182">
    <property type="entry name" value="GNAT_dom"/>
</dbReference>
<dbReference type="AlphaFoldDB" id="A0A4V3CTV2"/>
<dbReference type="InterPro" id="IPR016181">
    <property type="entry name" value="Acyl_CoA_acyltransferase"/>
</dbReference>
<dbReference type="InParanoid" id="A0A4V3CTV2"/>
<name>A0A4V3CTV2_9BURK</name>
<keyword evidence="2" id="KW-0808">Transferase</keyword>
<dbReference type="InterPro" id="IPR052777">
    <property type="entry name" value="Acetyltransferase_Enz"/>
</dbReference>
<gene>
    <name evidence="2" type="ORF">DES47_101345</name>
</gene>
<accession>A0A4V3CTV2</accession>
<dbReference type="PANTHER" id="PTHR43305">
    <property type="entry name" value="FAMILY N-ACETYLTRANSFERASE, PUTATIVE (AFU_ORTHOLOGUE AFUA_2G01380)-RELATED"/>
    <property type="match status" value="1"/>
</dbReference>
<protein>
    <submittedName>
        <fullName evidence="2">Acetyltransferase (GNAT) family protein</fullName>
    </submittedName>
</protein>
<evidence type="ECO:0000313" key="2">
    <source>
        <dbReference type="EMBL" id="TDP74288.1"/>
    </source>
</evidence>
<dbReference type="RefSeq" id="WP_133698933.1">
    <property type="nucleotide sequence ID" value="NZ_SNXS01000001.1"/>
</dbReference>
<dbReference type="CDD" id="cd04301">
    <property type="entry name" value="NAT_SF"/>
    <property type="match status" value="1"/>
</dbReference>
<dbReference type="FunCoup" id="A0A4V3CTV2">
    <property type="interactions" value="50"/>
</dbReference>
<organism evidence="2 3">
    <name type="scientific">Roseateles toxinivorans</name>
    <dbReference type="NCBI Taxonomy" id="270368"/>
    <lineage>
        <taxon>Bacteria</taxon>
        <taxon>Pseudomonadati</taxon>
        <taxon>Pseudomonadota</taxon>
        <taxon>Betaproteobacteria</taxon>
        <taxon>Burkholderiales</taxon>
        <taxon>Sphaerotilaceae</taxon>
        <taxon>Roseateles</taxon>
    </lineage>
</organism>
<reference evidence="2 3" key="1">
    <citation type="submission" date="2019-03" db="EMBL/GenBank/DDBJ databases">
        <title>Genomic Encyclopedia of Type Strains, Phase IV (KMG-IV): sequencing the most valuable type-strain genomes for metagenomic binning, comparative biology and taxonomic classification.</title>
        <authorList>
            <person name="Goeker M."/>
        </authorList>
    </citation>
    <scope>NUCLEOTIDE SEQUENCE [LARGE SCALE GENOMIC DNA]</scope>
    <source>
        <strain evidence="2 3">DSM 16998</strain>
    </source>
</reference>
<evidence type="ECO:0000313" key="3">
    <source>
        <dbReference type="Proteomes" id="UP000295361"/>
    </source>
</evidence>
<evidence type="ECO:0000259" key="1">
    <source>
        <dbReference type="PROSITE" id="PS51186"/>
    </source>
</evidence>
<dbReference type="EMBL" id="SNXS01000001">
    <property type="protein sequence ID" value="TDP74288.1"/>
    <property type="molecule type" value="Genomic_DNA"/>
</dbReference>
<dbReference type="PANTHER" id="PTHR43305:SF1">
    <property type="entry name" value="FAMILY N-ACETYLTRANSFERASE, PUTATIVE (AFU_ORTHOLOGUE AFUA_2G01380)-RELATED"/>
    <property type="match status" value="1"/>
</dbReference>
<dbReference type="Proteomes" id="UP000295361">
    <property type="component" value="Unassembled WGS sequence"/>
</dbReference>